<comment type="similarity">
    <text evidence="4">Belongs to the neutral sphingomyelinase family.</text>
</comment>
<evidence type="ECO:0000256" key="7">
    <source>
        <dbReference type="ARBA" id="ARBA00022723"/>
    </source>
</evidence>
<evidence type="ECO:0000256" key="5">
    <source>
        <dbReference type="ARBA" id="ARBA00012369"/>
    </source>
</evidence>
<dbReference type="WBParaSite" id="SBAD_0000483501-mRNA-1">
    <property type="protein sequence ID" value="SBAD_0000483501-mRNA-1"/>
    <property type="gene ID" value="SBAD_0000483501"/>
</dbReference>
<feature type="transmembrane region" description="Helical" evidence="14">
    <location>
        <begin position="367"/>
        <end position="387"/>
    </location>
</feature>
<reference evidence="18" key="1">
    <citation type="submission" date="2016-06" db="UniProtKB">
        <authorList>
            <consortium name="WormBaseParasite"/>
        </authorList>
    </citation>
    <scope>IDENTIFICATION</scope>
</reference>
<gene>
    <name evidence="16" type="ORF">SBAD_LOCUS4639</name>
</gene>
<dbReference type="PANTHER" id="PTHR16320">
    <property type="entry name" value="SPHINGOMYELINASE FAMILY MEMBER"/>
    <property type="match status" value="1"/>
</dbReference>
<evidence type="ECO:0000256" key="10">
    <source>
        <dbReference type="ARBA" id="ARBA00022919"/>
    </source>
</evidence>
<keyword evidence="7" id="KW-0479">Metal-binding</keyword>
<evidence type="ECO:0000256" key="1">
    <source>
        <dbReference type="ARBA" id="ARBA00004141"/>
    </source>
</evidence>
<dbReference type="GO" id="GO:0046872">
    <property type="term" value="F:metal ion binding"/>
    <property type="evidence" value="ECO:0007669"/>
    <property type="project" value="UniProtKB-KW"/>
</dbReference>
<feature type="transmembrane region" description="Helical" evidence="14">
    <location>
        <begin position="71"/>
        <end position="95"/>
    </location>
</feature>
<dbReference type="InterPro" id="IPR036691">
    <property type="entry name" value="Endo/exonu/phosph_ase_sf"/>
</dbReference>
<keyword evidence="12" id="KW-0443">Lipid metabolism</keyword>
<dbReference type="EC" id="3.1.4.12" evidence="5"/>
<dbReference type="InterPro" id="IPR038772">
    <property type="entry name" value="Sph/SMPD2-like"/>
</dbReference>
<evidence type="ECO:0000313" key="16">
    <source>
        <dbReference type="EMBL" id="VDP05044.1"/>
    </source>
</evidence>
<accession>A0A183ILZ3</accession>
<keyword evidence="6 14" id="KW-0812">Transmembrane</keyword>
<name>A0A183ILZ3_9BILA</name>
<dbReference type="Proteomes" id="UP000270296">
    <property type="component" value="Unassembled WGS sequence"/>
</dbReference>
<sequence>MAVTLKVLTLNSWALPLVYPFGSKHRKLRIEAIADALLHEDYDLVSLQEIWREEDYEYIRRVVLETLPYSFYFYSVVNIWYSFYSGYIGSGVCVFSKYKIVDTLMHPYSLNGYGHHIHHGDWFGGKVVGMAKLLHEDLKINFFATHIHAEYNRANDVYLPHRIVQAYELSQLVKNLSSGADMSIVVGDLNLESQDLGYNLIVSNGRLKDAYCERKDTHCLNDSTQDGCTCEVPTNCFTVLAGESKVVQTGKRIDYILYNHRRSIDLTVERCFTTLSKIPQHPTINYSDHEGLCAIFKLCKNTDGENFVSTGHASSTDTVFPEAIKVIDEGIRKNRSDRNFFMAALICLVVLYVSTTKADGDFDRVLFQVIFAVGRLMLSILIGFCFWHGRVVLSMERKAFLAAKGGMKLLCDSEKSA</sequence>
<dbReference type="EMBL" id="UZAM01008454">
    <property type="protein sequence ID" value="VDP05044.1"/>
    <property type="molecule type" value="Genomic_DNA"/>
</dbReference>
<evidence type="ECO:0000256" key="9">
    <source>
        <dbReference type="ARBA" id="ARBA00022842"/>
    </source>
</evidence>
<comment type="pathway">
    <text evidence="3">Sphingolipid metabolism.</text>
</comment>
<comment type="subcellular location">
    <subcellularLocation>
        <location evidence="1">Membrane</location>
        <topology evidence="1">Multi-pass membrane protein</topology>
    </subcellularLocation>
</comment>
<protein>
    <recommendedName>
        <fullName evidence="5">sphingomyelin phosphodiesterase</fullName>
        <ecNumber evidence="5">3.1.4.12</ecNumber>
    </recommendedName>
</protein>
<organism evidence="18">
    <name type="scientific">Soboliphyme baturini</name>
    <dbReference type="NCBI Taxonomy" id="241478"/>
    <lineage>
        <taxon>Eukaryota</taxon>
        <taxon>Metazoa</taxon>
        <taxon>Ecdysozoa</taxon>
        <taxon>Nematoda</taxon>
        <taxon>Enoplea</taxon>
        <taxon>Dorylaimia</taxon>
        <taxon>Dioctophymatida</taxon>
        <taxon>Dioctophymatoidea</taxon>
        <taxon>Soboliphymatidae</taxon>
        <taxon>Soboliphyme</taxon>
    </lineage>
</organism>
<evidence type="ECO:0000256" key="3">
    <source>
        <dbReference type="ARBA" id="ARBA00004991"/>
    </source>
</evidence>
<dbReference type="InterPro" id="IPR005135">
    <property type="entry name" value="Endo/exonuclease/phosphatase"/>
</dbReference>
<feature type="domain" description="Endonuclease/exonuclease/phosphatase" evidence="15">
    <location>
        <begin position="23"/>
        <end position="289"/>
    </location>
</feature>
<evidence type="ECO:0000256" key="12">
    <source>
        <dbReference type="ARBA" id="ARBA00023098"/>
    </source>
</evidence>
<proteinExistence type="inferred from homology"/>
<dbReference type="OrthoDB" id="387657at2759"/>
<comment type="pathway">
    <text evidence="2">Lipid metabolism; sphingolipid metabolism.</text>
</comment>
<dbReference type="PANTHER" id="PTHR16320:SF24">
    <property type="entry name" value="PHOSPHODIESTERASE, PUTATIVE-RELATED"/>
    <property type="match status" value="1"/>
</dbReference>
<dbReference type="GO" id="GO:0006665">
    <property type="term" value="P:sphingolipid metabolic process"/>
    <property type="evidence" value="ECO:0007669"/>
    <property type="project" value="UniProtKB-KW"/>
</dbReference>
<keyword evidence="9" id="KW-0460">Magnesium</keyword>
<dbReference type="AlphaFoldDB" id="A0A183ILZ3"/>
<evidence type="ECO:0000259" key="15">
    <source>
        <dbReference type="Pfam" id="PF03372"/>
    </source>
</evidence>
<keyword evidence="10" id="KW-0746">Sphingolipid metabolism</keyword>
<dbReference type="GO" id="GO:0016020">
    <property type="term" value="C:membrane"/>
    <property type="evidence" value="ECO:0007669"/>
    <property type="project" value="UniProtKB-SubCell"/>
</dbReference>
<keyword evidence="13 14" id="KW-0472">Membrane</keyword>
<keyword evidence="17" id="KW-1185">Reference proteome</keyword>
<dbReference type="Pfam" id="PF03372">
    <property type="entry name" value="Exo_endo_phos"/>
    <property type="match status" value="1"/>
</dbReference>
<evidence type="ECO:0000256" key="2">
    <source>
        <dbReference type="ARBA" id="ARBA00004760"/>
    </source>
</evidence>
<dbReference type="Gene3D" id="3.60.10.10">
    <property type="entry name" value="Endonuclease/exonuclease/phosphatase"/>
    <property type="match status" value="1"/>
</dbReference>
<evidence type="ECO:0000256" key="6">
    <source>
        <dbReference type="ARBA" id="ARBA00022692"/>
    </source>
</evidence>
<evidence type="ECO:0000313" key="17">
    <source>
        <dbReference type="Proteomes" id="UP000270296"/>
    </source>
</evidence>
<keyword evidence="11 14" id="KW-1133">Transmembrane helix</keyword>
<evidence type="ECO:0000313" key="18">
    <source>
        <dbReference type="WBParaSite" id="SBAD_0000483501-mRNA-1"/>
    </source>
</evidence>
<keyword evidence="8" id="KW-0378">Hydrolase</keyword>
<feature type="transmembrane region" description="Helical" evidence="14">
    <location>
        <begin position="339"/>
        <end position="355"/>
    </location>
</feature>
<evidence type="ECO:0000256" key="8">
    <source>
        <dbReference type="ARBA" id="ARBA00022801"/>
    </source>
</evidence>
<evidence type="ECO:0000256" key="14">
    <source>
        <dbReference type="SAM" id="Phobius"/>
    </source>
</evidence>
<dbReference type="SUPFAM" id="SSF56219">
    <property type="entry name" value="DNase I-like"/>
    <property type="match status" value="1"/>
</dbReference>
<evidence type="ECO:0000256" key="4">
    <source>
        <dbReference type="ARBA" id="ARBA00006335"/>
    </source>
</evidence>
<evidence type="ECO:0000256" key="11">
    <source>
        <dbReference type="ARBA" id="ARBA00022989"/>
    </source>
</evidence>
<reference evidence="16 17" key="2">
    <citation type="submission" date="2018-11" db="EMBL/GenBank/DDBJ databases">
        <authorList>
            <consortium name="Pathogen Informatics"/>
        </authorList>
    </citation>
    <scope>NUCLEOTIDE SEQUENCE [LARGE SCALE GENOMIC DNA]</scope>
</reference>
<evidence type="ECO:0000256" key="13">
    <source>
        <dbReference type="ARBA" id="ARBA00023136"/>
    </source>
</evidence>
<dbReference type="GO" id="GO:0004767">
    <property type="term" value="F:sphingomyelin phosphodiesterase activity"/>
    <property type="evidence" value="ECO:0007669"/>
    <property type="project" value="UniProtKB-EC"/>
</dbReference>